<dbReference type="RefSeq" id="WP_190766109.1">
    <property type="nucleotide sequence ID" value="NZ_JACXLD010000007.1"/>
</dbReference>
<protein>
    <submittedName>
        <fullName evidence="1">Uncharacterized protein</fullName>
    </submittedName>
</protein>
<evidence type="ECO:0000313" key="1">
    <source>
        <dbReference type="EMBL" id="MBD2859857.1"/>
    </source>
</evidence>
<dbReference type="AlphaFoldDB" id="A0A927C4Q7"/>
<gene>
    <name evidence="1" type="ORF">IB286_12665</name>
</gene>
<sequence length="98" mass="11370">MSRPHKNKKSTKSKKLRMILEYWPGRPLKRANPAFSRMEKKWQGLIMRELLDGTIEEFSISPETPIFLDEFLSVLQEQIGEIASADDKCCGLRIYARA</sequence>
<reference evidence="1" key="1">
    <citation type="submission" date="2020-09" db="EMBL/GenBank/DDBJ databases">
        <authorList>
            <person name="Yoon J.-W."/>
        </authorList>
    </citation>
    <scope>NUCLEOTIDE SEQUENCE</scope>
    <source>
        <strain evidence="1">KMU-158</strain>
    </source>
</reference>
<proteinExistence type="predicted"/>
<dbReference type="Proteomes" id="UP000610558">
    <property type="component" value="Unassembled WGS sequence"/>
</dbReference>
<dbReference type="EMBL" id="JACXLD010000007">
    <property type="protein sequence ID" value="MBD2859857.1"/>
    <property type="molecule type" value="Genomic_DNA"/>
</dbReference>
<organism evidence="1 2">
    <name type="scientific">Spongiibacter pelagi</name>
    <dbReference type="NCBI Taxonomy" id="2760804"/>
    <lineage>
        <taxon>Bacteria</taxon>
        <taxon>Pseudomonadati</taxon>
        <taxon>Pseudomonadota</taxon>
        <taxon>Gammaproteobacteria</taxon>
        <taxon>Cellvibrionales</taxon>
        <taxon>Spongiibacteraceae</taxon>
        <taxon>Spongiibacter</taxon>
    </lineage>
</organism>
<evidence type="ECO:0000313" key="2">
    <source>
        <dbReference type="Proteomes" id="UP000610558"/>
    </source>
</evidence>
<keyword evidence="2" id="KW-1185">Reference proteome</keyword>
<comment type="caution">
    <text evidence="1">The sequence shown here is derived from an EMBL/GenBank/DDBJ whole genome shotgun (WGS) entry which is preliminary data.</text>
</comment>
<name>A0A927C4Q7_9GAMM</name>
<accession>A0A927C4Q7</accession>